<dbReference type="AlphaFoldDB" id="A0A1M6TTD9"/>
<evidence type="ECO:0000256" key="6">
    <source>
        <dbReference type="ARBA" id="ARBA00022917"/>
    </source>
</evidence>
<evidence type="ECO:0000313" key="13">
    <source>
        <dbReference type="Proteomes" id="UP000184386"/>
    </source>
</evidence>
<dbReference type="NCBIfam" id="NF004014">
    <property type="entry name" value="PRK05477.1-4"/>
    <property type="match status" value="1"/>
</dbReference>
<dbReference type="InterPro" id="IPR023168">
    <property type="entry name" value="GatB_Yqey_C_2"/>
</dbReference>
<evidence type="ECO:0000256" key="9">
    <source>
        <dbReference type="ARBA" id="ARBA00047913"/>
    </source>
</evidence>
<gene>
    <name evidence="10" type="primary">gatB</name>
    <name evidence="12" type="ORF">SAMN02745136_02867</name>
</gene>
<comment type="subunit">
    <text evidence="2 10">Heterotrimer of A, B and C subunits.</text>
</comment>
<keyword evidence="13" id="KW-1185">Reference proteome</keyword>
<dbReference type="STRING" id="1121322.SAMN02745136_02867"/>
<dbReference type="InterPro" id="IPR014746">
    <property type="entry name" value="Gln_synth/guanido_kin_cat_dom"/>
</dbReference>
<name>A0A1M6TTD9_9FIRM</name>
<dbReference type="Pfam" id="PF02637">
    <property type="entry name" value="GatB_Yqey"/>
    <property type="match status" value="1"/>
</dbReference>
<dbReference type="Gene3D" id="1.10.150.380">
    <property type="entry name" value="GatB domain, N-terminal subdomain"/>
    <property type="match status" value="1"/>
</dbReference>
<evidence type="ECO:0000256" key="10">
    <source>
        <dbReference type="HAMAP-Rule" id="MF_00121"/>
    </source>
</evidence>
<dbReference type="FunFam" id="1.10.10.410:FF:000001">
    <property type="entry name" value="Aspartyl/glutamyl-tRNA(Asn/Gln) amidotransferase subunit B"/>
    <property type="match status" value="1"/>
</dbReference>
<dbReference type="InterPro" id="IPR042114">
    <property type="entry name" value="GatB_C_1"/>
</dbReference>
<reference evidence="12 13" key="1">
    <citation type="submission" date="2016-11" db="EMBL/GenBank/DDBJ databases">
        <authorList>
            <person name="Jaros S."/>
            <person name="Januszkiewicz K."/>
            <person name="Wedrychowicz H."/>
        </authorList>
    </citation>
    <scope>NUCLEOTIDE SEQUENCE [LARGE SCALE GENOMIC DNA]</scope>
    <source>
        <strain evidence="12 13">DSM 15929</strain>
    </source>
</reference>
<keyword evidence="5 10" id="KW-0067">ATP-binding</keyword>
<sequence>MNDLIFTKGVTMKTYETVIGLEVHVELATKTKIFCGCTTQFGGEPNTHCCPVCTGMPGTLPVLNGKVVEYAIAAGLAMNCEINQNCKFDRKNYFYPDLPKAYQVSQLYLPICHDGGIEIETSSGRKVVGIHEIHMEEDAGKLIHDPWEDCTLVDYNRCGVPLIEIVSEPDMRSAEEVIAYLEKLKLILQYLGVSDCKMQEGSLRADINLSIREMGAKEFGTRTEMKNMNSFKAIARAIEGERKRQIEVLEYGKAVIQETRRWDDNKDNSFAMRSKEDAQDYRYFPEPDLVPIVISDEWLVKIKNRQPELRDEKMIRYEKEYDIPAYDAGIITGSKHLADLFEETVALCEKPKEVSNWLMVETMRLLKEEEKEAEDIAFSAEHLAGLIKLIGDNKINRTVAKEVFEKIFKDNADPVKYVEEKGLSMVSDEGVLKSTIERILAENPASVNDYRSGKEKAIGFLVGQTMKEMKGKADPGMINKLLKELMA</sequence>
<dbReference type="EMBL" id="FRAC01000014">
    <property type="protein sequence ID" value="SHK60186.1"/>
    <property type="molecule type" value="Genomic_DNA"/>
</dbReference>
<comment type="function">
    <text evidence="7 10">Allows the formation of correctly charged Asn-tRNA(Asn) or Gln-tRNA(Gln) through the transamidation of misacylated Asp-tRNA(Asn) or Glu-tRNA(Gln) in organisms which lack either or both of asparaginyl-tRNA or glutaminyl-tRNA synthetases. The reaction takes place in the presence of glutamine and ATP through an activated phospho-Asp-tRNA(Asn) or phospho-Glu-tRNA(Gln).</text>
</comment>
<dbReference type="InterPro" id="IPR017959">
    <property type="entry name" value="Asn/Gln-tRNA_amidoTrfase_suB/E"/>
</dbReference>
<proteinExistence type="inferred from homology"/>
<feature type="domain" description="Asn/Gln amidotransferase" evidence="11">
    <location>
        <begin position="339"/>
        <end position="486"/>
    </location>
</feature>
<evidence type="ECO:0000259" key="11">
    <source>
        <dbReference type="SMART" id="SM00845"/>
    </source>
</evidence>
<evidence type="ECO:0000256" key="2">
    <source>
        <dbReference type="ARBA" id="ARBA00011123"/>
    </source>
</evidence>
<evidence type="ECO:0000256" key="4">
    <source>
        <dbReference type="ARBA" id="ARBA00022741"/>
    </source>
</evidence>
<evidence type="ECO:0000256" key="1">
    <source>
        <dbReference type="ARBA" id="ARBA00005306"/>
    </source>
</evidence>
<keyword evidence="12" id="KW-0808">Transferase</keyword>
<dbReference type="Gene3D" id="1.10.10.410">
    <property type="match status" value="1"/>
</dbReference>
<comment type="catalytic activity">
    <reaction evidence="8 10">
        <text>L-aspartyl-tRNA(Asn) + L-glutamine + ATP + H2O = L-asparaginyl-tRNA(Asn) + L-glutamate + ADP + phosphate + 2 H(+)</text>
        <dbReference type="Rhea" id="RHEA:14513"/>
        <dbReference type="Rhea" id="RHEA-COMP:9674"/>
        <dbReference type="Rhea" id="RHEA-COMP:9677"/>
        <dbReference type="ChEBI" id="CHEBI:15377"/>
        <dbReference type="ChEBI" id="CHEBI:15378"/>
        <dbReference type="ChEBI" id="CHEBI:29985"/>
        <dbReference type="ChEBI" id="CHEBI:30616"/>
        <dbReference type="ChEBI" id="CHEBI:43474"/>
        <dbReference type="ChEBI" id="CHEBI:58359"/>
        <dbReference type="ChEBI" id="CHEBI:78515"/>
        <dbReference type="ChEBI" id="CHEBI:78516"/>
        <dbReference type="ChEBI" id="CHEBI:456216"/>
    </reaction>
</comment>
<evidence type="ECO:0000256" key="7">
    <source>
        <dbReference type="ARBA" id="ARBA00024799"/>
    </source>
</evidence>
<keyword evidence="6 10" id="KW-0648">Protein biosynthesis</keyword>
<evidence type="ECO:0000313" key="12">
    <source>
        <dbReference type="EMBL" id="SHK60186.1"/>
    </source>
</evidence>
<dbReference type="Pfam" id="PF02934">
    <property type="entry name" value="GatB_N"/>
    <property type="match status" value="1"/>
</dbReference>
<dbReference type="InterPro" id="IPR018027">
    <property type="entry name" value="Asn/Gln_amidotransferase"/>
</dbReference>
<dbReference type="PROSITE" id="PS01234">
    <property type="entry name" value="GATB"/>
    <property type="match status" value="1"/>
</dbReference>
<evidence type="ECO:0000256" key="8">
    <source>
        <dbReference type="ARBA" id="ARBA00047380"/>
    </source>
</evidence>
<dbReference type="PANTHER" id="PTHR11659">
    <property type="entry name" value="GLUTAMYL-TRNA GLN AMIDOTRANSFERASE SUBUNIT B MITOCHONDRIAL AND PROKARYOTIC PET112-RELATED"/>
    <property type="match status" value="1"/>
</dbReference>
<dbReference type="PANTHER" id="PTHR11659:SF0">
    <property type="entry name" value="GLUTAMYL-TRNA(GLN) AMIDOTRANSFERASE SUBUNIT B, MITOCHONDRIAL"/>
    <property type="match status" value="1"/>
</dbReference>
<dbReference type="InterPro" id="IPR006075">
    <property type="entry name" value="Asn/Gln-tRNA_Trfase_suB/E_cat"/>
</dbReference>
<dbReference type="InterPro" id="IPR003789">
    <property type="entry name" value="Asn/Gln_tRNA_amidoTrase-B-like"/>
</dbReference>
<comment type="similarity">
    <text evidence="1 10">Belongs to the GatB/GatE family. GatB subfamily.</text>
</comment>
<dbReference type="InterPro" id="IPR017958">
    <property type="entry name" value="Gln-tRNA_amidoTrfase_suB_CS"/>
</dbReference>
<dbReference type="SUPFAM" id="SSF89095">
    <property type="entry name" value="GatB/YqeY motif"/>
    <property type="match status" value="1"/>
</dbReference>
<dbReference type="Proteomes" id="UP000184386">
    <property type="component" value="Unassembled WGS sequence"/>
</dbReference>
<dbReference type="HAMAP" id="MF_00121">
    <property type="entry name" value="GatB"/>
    <property type="match status" value="1"/>
</dbReference>
<dbReference type="NCBIfam" id="NF004012">
    <property type="entry name" value="PRK05477.1-2"/>
    <property type="match status" value="1"/>
</dbReference>
<evidence type="ECO:0000256" key="3">
    <source>
        <dbReference type="ARBA" id="ARBA00022598"/>
    </source>
</evidence>
<comment type="catalytic activity">
    <reaction evidence="9 10">
        <text>L-glutamyl-tRNA(Gln) + L-glutamine + ATP + H2O = L-glutaminyl-tRNA(Gln) + L-glutamate + ADP + phosphate + H(+)</text>
        <dbReference type="Rhea" id="RHEA:17521"/>
        <dbReference type="Rhea" id="RHEA-COMP:9681"/>
        <dbReference type="Rhea" id="RHEA-COMP:9684"/>
        <dbReference type="ChEBI" id="CHEBI:15377"/>
        <dbReference type="ChEBI" id="CHEBI:15378"/>
        <dbReference type="ChEBI" id="CHEBI:29985"/>
        <dbReference type="ChEBI" id="CHEBI:30616"/>
        <dbReference type="ChEBI" id="CHEBI:43474"/>
        <dbReference type="ChEBI" id="CHEBI:58359"/>
        <dbReference type="ChEBI" id="CHEBI:78520"/>
        <dbReference type="ChEBI" id="CHEBI:78521"/>
        <dbReference type="ChEBI" id="CHEBI:456216"/>
    </reaction>
</comment>
<dbReference type="EC" id="6.3.5.-" evidence="10"/>
<dbReference type="SUPFAM" id="SSF55931">
    <property type="entry name" value="Glutamine synthetase/guanido kinase"/>
    <property type="match status" value="1"/>
</dbReference>
<accession>A0A1M6TTD9</accession>
<dbReference type="NCBIfam" id="TIGR00133">
    <property type="entry name" value="gatB"/>
    <property type="match status" value="1"/>
</dbReference>
<dbReference type="GO" id="GO:0070681">
    <property type="term" value="P:glutaminyl-tRNAGln biosynthesis via transamidation"/>
    <property type="evidence" value="ECO:0007669"/>
    <property type="project" value="TreeGrafter"/>
</dbReference>
<dbReference type="GO" id="GO:0016740">
    <property type="term" value="F:transferase activity"/>
    <property type="evidence" value="ECO:0007669"/>
    <property type="project" value="UniProtKB-KW"/>
</dbReference>
<organism evidence="12 13">
    <name type="scientific">Anaerocolumna jejuensis DSM 15929</name>
    <dbReference type="NCBI Taxonomy" id="1121322"/>
    <lineage>
        <taxon>Bacteria</taxon>
        <taxon>Bacillati</taxon>
        <taxon>Bacillota</taxon>
        <taxon>Clostridia</taxon>
        <taxon>Lachnospirales</taxon>
        <taxon>Lachnospiraceae</taxon>
        <taxon>Anaerocolumna</taxon>
    </lineage>
</organism>
<keyword evidence="4 10" id="KW-0547">Nucleotide-binding</keyword>
<evidence type="ECO:0000256" key="5">
    <source>
        <dbReference type="ARBA" id="ARBA00022840"/>
    </source>
</evidence>
<dbReference type="GO" id="GO:0050566">
    <property type="term" value="F:asparaginyl-tRNA synthase (glutamine-hydrolyzing) activity"/>
    <property type="evidence" value="ECO:0007669"/>
    <property type="project" value="RHEA"/>
</dbReference>
<dbReference type="SMART" id="SM00845">
    <property type="entry name" value="GatB_Yqey"/>
    <property type="match status" value="1"/>
</dbReference>
<protein>
    <recommendedName>
        <fullName evidence="10">Aspartyl/glutamyl-tRNA(Asn/Gln) amidotransferase subunit B</fullName>
        <shortName evidence="10">Asp/Glu-ADT subunit B</shortName>
        <ecNumber evidence="10">6.3.5.-</ecNumber>
    </recommendedName>
</protein>
<dbReference type="InterPro" id="IPR004413">
    <property type="entry name" value="GatB"/>
</dbReference>
<dbReference type="GO" id="GO:0050567">
    <property type="term" value="F:glutaminyl-tRNA synthase (glutamine-hydrolyzing) activity"/>
    <property type="evidence" value="ECO:0007669"/>
    <property type="project" value="UniProtKB-UniRule"/>
</dbReference>
<dbReference type="GO" id="GO:0006412">
    <property type="term" value="P:translation"/>
    <property type="evidence" value="ECO:0007669"/>
    <property type="project" value="UniProtKB-UniRule"/>
</dbReference>
<keyword evidence="3 10" id="KW-0436">Ligase</keyword>
<dbReference type="GO" id="GO:0005524">
    <property type="term" value="F:ATP binding"/>
    <property type="evidence" value="ECO:0007669"/>
    <property type="project" value="UniProtKB-KW"/>
</dbReference>